<dbReference type="EC" id="6.3.3.2" evidence="5"/>
<dbReference type="KEGG" id="ocy:OSSY52_14850"/>
<evidence type="ECO:0000256" key="2">
    <source>
        <dbReference type="ARBA" id="ARBA00022741"/>
    </source>
</evidence>
<dbReference type="AlphaFoldDB" id="A0A7G1G808"/>
<dbReference type="PANTHER" id="PTHR23407">
    <property type="entry name" value="ATPASE INHIBITOR/5-FORMYLTETRAHYDROFOLATE CYCLO-LIGASE"/>
    <property type="match status" value="1"/>
</dbReference>
<feature type="binding site" evidence="4">
    <location>
        <begin position="5"/>
        <end position="9"/>
    </location>
    <ligand>
        <name>ATP</name>
        <dbReference type="ChEBI" id="CHEBI:30616"/>
    </ligand>
</feature>
<dbReference type="GO" id="GO:0035999">
    <property type="term" value="P:tetrahydrofolate interconversion"/>
    <property type="evidence" value="ECO:0007669"/>
    <property type="project" value="TreeGrafter"/>
</dbReference>
<keyword evidence="3 4" id="KW-0067">ATP-binding</keyword>
<keyword evidence="5" id="KW-0460">Magnesium</keyword>
<dbReference type="Gene3D" id="3.40.50.10420">
    <property type="entry name" value="NagB/RpiA/CoA transferase-like"/>
    <property type="match status" value="1"/>
</dbReference>
<feature type="binding site" evidence="4">
    <location>
        <begin position="129"/>
        <end position="137"/>
    </location>
    <ligand>
        <name>ATP</name>
        <dbReference type="ChEBI" id="CHEBI:30616"/>
    </ligand>
</feature>
<dbReference type="PIRSF" id="PIRSF006806">
    <property type="entry name" value="FTHF_cligase"/>
    <property type="match status" value="1"/>
</dbReference>
<dbReference type="NCBIfam" id="TIGR02727">
    <property type="entry name" value="MTHFS_bact"/>
    <property type="match status" value="1"/>
</dbReference>
<dbReference type="EMBL" id="AP018712">
    <property type="protein sequence ID" value="BBE31344.1"/>
    <property type="molecule type" value="Genomic_DNA"/>
</dbReference>
<dbReference type="FunCoup" id="A0A7G1G808">
    <property type="interactions" value="224"/>
</dbReference>
<name>A0A7G1G808_9BACT</name>
<evidence type="ECO:0000256" key="5">
    <source>
        <dbReference type="RuleBase" id="RU361279"/>
    </source>
</evidence>
<evidence type="ECO:0000313" key="6">
    <source>
        <dbReference type="EMBL" id="BBE31344.1"/>
    </source>
</evidence>
<dbReference type="GO" id="GO:0046872">
    <property type="term" value="F:metal ion binding"/>
    <property type="evidence" value="ECO:0007669"/>
    <property type="project" value="UniProtKB-KW"/>
</dbReference>
<comment type="catalytic activity">
    <reaction evidence="5">
        <text>(6S)-5-formyl-5,6,7,8-tetrahydrofolate + ATP = (6R)-5,10-methenyltetrahydrofolate + ADP + phosphate</text>
        <dbReference type="Rhea" id="RHEA:10488"/>
        <dbReference type="ChEBI" id="CHEBI:30616"/>
        <dbReference type="ChEBI" id="CHEBI:43474"/>
        <dbReference type="ChEBI" id="CHEBI:57455"/>
        <dbReference type="ChEBI" id="CHEBI:57457"/>
        <dbReference type="ChEBI" id="CHEBI:456216"/>
        <dbReference type="EC" id="6.3.3.2"/>
    </reaction>
</comment>
<evidence type="ECO:0000256" key="3">
    <source>
        <dbReference type="ARBA" id="ARBA00022840"/>
    </source>
</evidence>
<comment type="similarity">
    <text evidence="1 5">Belongs to the 5-formyltetrahydrofolate cyclo-ligase family.</text>
</comment>
<proteinExistence type="inferred from homology"/>
<dbReference type="RefSeq" id="WP_190613822.1">
    <property type="nucleotide sequence ID" value="NZ_AP018712.1"/>
</dbReference>
<keyword evidence="7" id="KW-1185">Reference proteome</keyword>
<accession>A0A7G1G808</accession>
<dbReference type="GO" id="GO:0005524">
    <property type="term" value="F:ATP binding"/>
    <property type="evidence" value="ECO:0007669"/>
    <property type="project" value="UniProtKB-KW"/>
</dbReference>
<keyword evidence="2 4" id="KW-0547">Nucleotide-binding</keyword>
<comment type="cofactor">
    <cofactor evidence="5">
        <name>Mg(2+)</name>
        <dbReference type="ChEBI" id="CHEBI:18420"/>
    </cofactor>
</comment>
<dbReference type="SUPFAM" id="SSF100950">
    <property type="entry name" value="NagB/RpiA/CoA transferase-like"/>
    <property type="match status" value="1"/>
</dbReference>
<keyword evidence="6" id="KW-0436">Ligase</keyword>
<evidence type="ECO:0000256" key="1">
    <source>
        <dbReference type="ARBA" id="ARBA00010638"/>
    </source>
</evidence>
<dbReference type="InterPro" id="IPR037171">
    <property type="entry name" value="NagB/RpiA_transferase-like"/>
</dbReference>
<gene>
    <name evidence="6" type="ORF">OSSY52_14850</name>
</gene>
<evidence type="ECO:0000313" key="7">
    <source>
        <dbReference type="Proteomes" id="UP000516361"/>
    </source>
</evidence>
<dbReference type="PANTHER" id="PTHR23407:SF1">
    <property type="entry name" value="5-FORMYLTETRAHYDROFOLATE CYCLO-LIGASE"/>
    <property type="match status" value="1"/>
</dbReference>
<keyword evidence="5" id="KW-0479">Metal-binding</keyword>
<feature type="binding site" evidence="4">
    <location>
        <position position="56"/>
    </location>
    <ligand>
        <name>substrate</name>
    </ligand>
</feature>
<dbReference type="Proteomes" id="UP000516361">
    <property type="component" value="Chromosome"/>
</dbReference>
<dbReference type="GO" id="GO:0030272">
    <property type="term" value="F:5-formyltetrahydrofolate cyclo-ligase activity"/>
    <property type="evidence" value="ECO:0007669"/>
    <property type="project" value="UniProtKB-EC"/>
</dbReference>
<evidence type="ECO:0000256" key="4">
    <source>
        <dbReference type="PIRSR" id="PIRSR006806-1"/>
    </source>
</evidence>
<sequence>MIIIKKILRQNILSIRKSISKTKYDELSKTINKKLLNLLSNFDYKTIALYYPIKKEVNSLDLIKNQLLNQKEVYLPKILNNQMNFFKLSSMKELKKGAYNIPEPISLETKNEIDIYIIPGIAFSKTMYRLGYGGGFYDRYFSINKKTKLIAPCFELQLLEELPYEEHDITIDYIVTEKNILKGSLNL</sequence>
<dbReference type="InterPro" id="IPR024185">
    <property type="entry name" value="FTHF_cligase-like_sf"/>
</dbReference>
<dbReference type="InterPro" id="IPR002698">
    <property type="entry name" value="FTHF_cligase"/>
</dbReference>
<reference evidence="6 7" key="1">
    <citation type="submission" date="2018-06" db="EMBL/GenBank/DDBJ databases">
        <title>Genome sequencing of Oceanotoga sp. sy52.</title>
        <authorList>
            <person name="Mori K."/>
        </authorList>
    </citation>
    <scope>NUCLEOTIDE SEQUENCE [LARGE SCALE GENOMIC DNA]</scope>
    <source>
        <strain evidence="7">sy52</strain>
    </source>
</reference>
<organism evidence="6 7">
    <name type="scientific">Tepiditoga spiralis</name>
    <dbReference type="NCBI Taxonomy" id="2108365"/>
    <lineage>
        <taxon>Bacteria</taxon>
        <taxon>Thermotogati</taxon>
        <taxon>Thermotogota</taxon>
        <taxon>Thermotogae</taxon>
        <taxon>Petrotogales</taxon>
        <taxon>Petrotogaceae</taxon>
        <taxon>Tepiditoga</taxon>
    </lineage>
</organism>
<dbReference type="Pfam" id="PF01812">
    <property type="entry name" value="5-FTHF_cyc-lig"/>
    <property type="match status" value="1"/>
</dbReference>
<dbReference type="InParanoid" id="A0A7G1G808"/>
<dbReference type="GO" id="GO:0009396">
    <property type="term" value="P:folic acid-containing compound biosynthetic process"/>
    <property type="evidence" value="ECO:0007669"/>
    <property type="project" value="TreeGrafter"/>
</dbReference>
<protein>
    <recommendedName>
        <fullName evidence="5">5-formyltetrahydrofolate cyclo-ligase</fullName>
        <ecNumber evidence="5">6.3.3.2</ecNumber>
    </recommendedName>
</protein>